<name>A0A8J8NHJ1_HALGN</name>
<evidence type="ECO:0000313" key="3">
    <source>
        <dbReference type="Proteomes" id="UP000785679"/>
    </source>
</evidence>
<protein>
    <submittedName>
        <fullName evidence="2">Uncharacterized protein</fullName>
    </submittedName>
</protein>
<evidence type="ECO:0000313" key="2">
    <source>
        <dbReference type="EMBL" id="TNV75173.1"/>
    </source>
</evidence>
<dbReference type="EMBL" id="RRYP01016224">
    <property type="protein sequence ID" value="TNV75173.1"/>
    <property type="molecule type" value="Genomic_DNA"/>
</dbReference>
<proteinExistence type="predicted"/>
<accession>A0A8J8NHJ1</accession>
<feature type="region of interest" description="Disordered" evidence="1">
    <location>
        <begin position="56"/>
        <end position="76"/>
    </location>
</feature>
<keyword evidence="3" id="KW-1185">Reference proteome</keyword>
<organism evidence="2 3">
    <name type="scientific">Halteria grandinella</name>
    <dbReference type="NCBI Taxonomy" id="5974"/>
    <lineage>
        <taxon>Eukaryota</taxon>
        <taxon>Sar</taxon>
        <taxon>Alveolata</taxon>
        <taxon>Ciliophora</taxon>
        <taxon>Intramacronucleata</taxon>
        <taxon>Spirotrichea</taxon>
        <taxon>Stichotrichia</taxon>
        <taxon>Sporadotrichida</taxon>
        <taxon>Halteriidae</taxon>
        <taxon>Halteria</taxon>
    </lineage>
</organism>
<gene>
    <name evidence="2" type="ORF">FGO68_gene14189</name>
</gene>
<comment type="caution">
    <text evidence="2">The sequence shown here is derived from an EMBL/GenBank/DDBJ whole genome shotgun (WGS) entry which is preliminary data.</text>
</comment>
<sequence>MESDQNTLSYSHSSLPAHYLLPSSSLNLRDNTPQNDHIATVSALNHPTAFKDDSRCGDDGQMFESDMQQPQPLADPFKGNAMQEYQDLSGVDALAVEL</sequence>
<dbReference type="Proteomes" id="UP000785679">
    <property type="component" value="Unassembled WGS sequence"/>
</dbReference>
<dbReference type="AlphaFoldDB" id="A0A8J8NHJ1"/>
<evidence type="ECO:0000256" key="1">
    <source>
        <dbReference type="SAM" id="MobiDB-lite"/>
    </source>
</evidence>
<reference evidence="2" key="1">
    <citation type="submission" date="2019-06" db="EMBL/GenBank/DDBJ databases">
        <authorList>
            <person name="Zheng W."/>
        </authorList>
    </citation>
    <scope>NUCLEOTIDE SEQUENCE</scope>
    <source>
        <strain evidence="2">QDHG01</strain>
    </source>
</reference>